<keyword evidence="1" id="KW-0175">Coiled coil</keyword>
<gene>
    <name evidence="2" type="ORF">EV700_1625</name>
</gene>
<dbReference type="RefSeq" id="WP_130412541.1">
    <property type="nucleotide sequence ID" value="NZ_SHKX01000011.1"/>
</dbReference>
<organism evidence="2 3">
    <name type="scientific">Fluviicoccus keumensis</name>
    <dbReference type="NCBI Taxonomy" id="1435465"/>
    <lineage>
        <taxon>Bacteria</taxon>
        <taxon>Pseudomonadati</taxon>
        <taxon>Pseudomonadota</taxon>
        <taxon>Gammaproteobacteria</taxon>
        <taxon>Moraxellales</taxon>
        <taxon>Moraxellaceae</taxon>
        <taxon>Fluviicoccus</taxon>
    </lineage>
</organism>
<evidence type="ECO:0000256" key="1">
    <source>
        <dbReference type="SAM" id="Coils"/>
    </source>
</evidence>
<sequence>MLQSTAVFQELLMFWDGEDIAKSMLYEDFDVTLSGMVPQAQYAREEKKGAYIQIDDSLTIKGCVLFTIRFDRQGFAEAGWNIPLSHLVEVAGLGPDMGRGPIRLACRSQCPVSWHAPRLWDPVLRDDLNTFEQIREALPSACERFGIRARRPALTETNIPVLSTADLVPQPWESDLPHLPAETEALQQQVSDLLLKLQTLTTEREQTVNEQAYVHQQQLDILQTQNQKLVEQQRTLKTQLDAQLERMEALHSQIISLSGIESSLKSERTENERKLKELQAALSKAGEAQQQVAVLLEAKEQEFASRLSRRETELVLAMDRRLDDEANRHLLTVKSLQAELEERDHQLAELEKSLEAERAEQARIAESSADSYLRELQGMGMSFVVYHPGVGNLSVPVDDLASYTRNPPAYVARKCLVSEEHYREWIRHFENPRCLASIGEGACCNARLIRVDSPAKFVSGQSDRCARHQGADTAILNVLKFQ</sequence>
<accession>A0A4Q7Z9N2</accession>
<reference evidence="2 3" key="1">
    <citation type="submission" date="2019-02" db="EMBL/GenBank/DDBJ databases">
        <title>Genomic Encyclopedia of Type Strains, Phase IV (KMG-IV): sequencing the most valuable type-strain genomes for metagenomic binning, comparative biology and taxonomic classification.</title>
        <authorList>
            <person name="Goeker M."/>
        </authorList>
    </citation>
    <scope>NUCLEOTIDE SEQUENCE [LARGE SCALE GENOMIC DNA]</scope>
    <source>
        <strain evidence="2 3">DSM 105135</strain>
    </source>
</reference>
<dbReference type="AlphaFoldDB" id="A0A4Q7Z9N2"/>
<name>A0A4Q7Z9N2_9GAMM</name>
<dbReference type="Proteomes" id="UP000292423">
    <property type="component" value="Unassembled WGS sequence"/>
</dbReference>
<feature type="coiled-coil region" evidence="1">
    <location>
        <begin position="333"/>
        <end position="367"/>
    </location>
</feature>
<dbReference type="EMBL" id="SHKX01000011">
    <property type="protein sequence ID" value="RZU47230.1"/>
    <property type="molecule type" value="Genomic_DNA"/>
</dbReference>
<proteinExistence type="predicted"/>
<comment type="caution">
    <text evidence="2">The sequence shown here is derived from an EMBL/GenBank/DDBJ whole genome shotgun (WGS) entry which is preliminary data.</text>
</comment>
<keyword evidence="3" id="KW-1185">Reference proteome</keyword>
<feature type="coiled-coil region" evidence="1">
    <location>
        <begin position="183"/>
        <end position="291"/>
    </location>
</feature>
<protein>
    <submittedName>
        <fullName evidence="2">Uncharacterized protein</fullName>
    </submittedName>
</protein>
<evidence type="ECO:0000313" key="2">
    <source>
        <dbReference type="EMBL" id="RZU47230.1"/>
    </source>
</evidence>
<evidence type="ECO:0000313" key="3">
    <source>
        <dbReference type="Proteomes" id="UP000292423"/>
    </source>
</evidence>
<dbReference type="OrthoDB" id="6189582at2"/>